<dbReference type="AlphaFoldDB" id="A0A6A5Y6W1"/>
<feature type="compositionally biased region" description="Pro residues" evidence="1">
    <location>
        <begin position="1"/>
        <end position="10"/>
    </location>
</feature>
<keyword evidence="3" id="KW-1185">Reference proteome</keyword>
<dbReference type="Proteomes" id="UP000799778">
    <property type="component" value="Unassembled WGS sequence"/>
</dbReference>
<evidence type="ECO:0000313" key="3">
    <source>
        <dbReference type="Proteomes" id="UP000799778"/>
    </source>
</evidence>
<dbReference type="OrthoDB" id="504210at2759"/>
<evidence type="ECO:0000313" key="2">
    <source>
        <dbReference type="EMBL" id="KAF2021016.1"/>
    </source>
</evidence>
<dbReference type="RefSeq" id="XP_033389355.1">
    <property type="nucleotide sequence ID" value="XM_033521027.1"/>
</dbReference>
<reference evidence="2" key="1">
    <citation type="journal article" date="2020" name="Stud. Mycol.">
        <title>101 Dothideomycetes genomes: a test case for predicting lifestyles and emergence of pathogens.</title>
        <authorList>
            <person name="Haridas S."/>
            <person name="Albert R."/>
            <person name="Binder M."/>
            <person name="Bloem J."/>
            <person name="Labutti K."/>
            <person name="Salamov A."/>
            <person name="Andreopoulos B."/>
            <person name="Baker S."/>
            <person name="Barry K."/>
            <person name="Bills G."/>
            <person name="Bluhm B."/>
            <person name="Cannon C."/>
            <person name="Castanera R."/>
            <person name="Culley D."/>
            <person name="Daum C."/>
            <person name="Ezra D."/>
            <person name="Gonzalez J."/>
            <person name="Henrissat B."/>
            <person name="Kuo A."/>
            <person name="Liang C."/>
            <person name="Lipzen A."/>
            <person name="Lutzoni F."/>
            <person name="Magnuson J."/>
            <person name="Mondo S."/>
            <person name="Nolan M."/>
            <person name="Ohm R."/>
            <person name="Pangilinan J."/>
            <person name="Park H.-J."/>
            <person name="Ramirez L."/>
            <person name="Alfaro M."/>
            <person name="Sun H."/>
            <person name="Tritt A."/>
            <person name="Yoshinaga Y."/>
            <person name="Zwiers L.-H."/>
            <person name="Turgeon B."/>
            <person name="Goodwin S."/>
            <person name="Spatafora J."/>
            <person name="Crous P."/>
            <person name="Grigoriev I."/>
        </authorList>
    </citation>
    <scope>NUCLEOTIDE SEQUENCE</scope>
    <source>
        <strain evidence="2">CBS 175.79</strain>
    </source>
</reference>
<proteinExistence type="predicted"/>
<evidence type="ECO:0000256" key="1">
    <source>
        <dbReference type="SAM" id="MobiDB-lite"/>
    </source>
</evidence>
<protein>
    <submittedName>
        <fullName evidence="2">Uncharacterized protein</fullName>
    </submittedName>
</protein>
<name>A0A6A5Y6W1_9PLEO</name>
<feature type="region of interest" description="Disordered" evidence="1">
    <location>
        <begin position="1"/>
        <end position="21"/>
    </location>
</feature>
<accession>A0A6A5Y6W1</accession>
<dbReference type="EMBL" id="ML978066">
    <property type="protein sequence ID" value="KAF2021016.1"/>
    <property type="molecule type" value="Genomic_DNA"/>
</dbReference>
<organism evidence="2 3">
    <name type="scientific">Aaosphaeria arxii CBS 175.79</name>
    <dbReference type="NCBI Taxonomy" id="1450172"/>
    <lineage>
        <taxon>Eukaryota</taxon>
        <taxon>Fungi</taxon>
        <taxon>Dikarya</taxon>
        <taxon>Ascomycota</taxon>
        <taxon>Pezizomycotina</taxon>
        <taxon>Dothideomycetes</taxon>
        <taxon>Pleosporomycetidae</taxon>
        <taxon>Pleosporales</taxon>
        <taxon>Pleosporales incertae sedis</taxon>
        <taxon>Aaosphaeria</taxon>
    </lineage>
</organism>
<gene>
    <name evidence="2" type="ORF">BU24DRAFT_13174</name>
</gene>
<dbReference type="GeneID" id="54278424"/>
<sequence>MRTKPLPEPIPKALHPLPKSTSPILRTGSSAVVYHIPTTSTTDTSDDNNNLKTTILLPRYSTWSSGLHFHATHTEYIRLVRGAIYVRLGSRTMVLTCEEGEEEKVVTVPKYVRHDWGRAEWYLRQRRGVGGRRHDASPEVLGEDVVVEEWTDPRDLMKPLFFWNLNGVILNDGGGESAGLAVRMVRWMLGNWWVPFQLFVIFRELDNFPIFFEVLHLGEEDGVIPECVEHAIEYMVTYSVLFVAHVLAGHIGIRAVSEDRTPKDLWAEWRNREIAGP</sequence>